<dbReference type="InterPro" id="IPR012334">
    <property type="entry name" value="Pectin_lyas_fold"/>
</dbReference>
<dbReference type="SMART" id="SM00710">
    <property type="entry name" value="PbH1"/>
    <property type="match status" value="6"/>
</dbReference>
<keyword evidence="1" id="KW-1133">Transmembrane helix</keyword>
<dbReference type="Gene3D" id="2.160.20.10">
    <property type="entry name" value="Single-stranded right-handed beta-helix, Pectin lyase-like"/>
    <property type="match status" value="2"/>
</dbReference>
<dbReference type="InterPro" id="IPR007742">
    <property type="entry name" value="NosD_dom"/>
</dbReference>
<dbReference type="eggNOG" id="arCOG02519">
    <property type="taxonomic scope" value="Archaea"/>
</dbReference>
<organism evidence="3 4">
    <name type="scientific">Pyrobaculum ferrireducens</name>
    <dbReference type="NCBI Taxonomy" id="1104324"/>
    <lineage>
        <taxon>Archaea</taxon>
        <taxon>Thermoproteota</taxon>
        <taxon>Thermoprotei</taxon>
        <taxon>Thermoproteales</taxon>
        <taxon>Thermoproteaceae</taxon>
        <taxon>Pyrobaculum</taxon>
    </lineage>
</organism>
<dbReference type="KEGG" id="pyr:P186_0744"/>
<evidence type="ECO:0000259" key="2">
    <source>
        <dbReference type="Pfam" id="PF05048"/>
    </source>
</evidence>
<feature type="domain" description="Periplasmic copper-binding protein NosD beta helix" evidence="2">
    <location>
        <begin position="154"/>
        <end position="348"/>
    </location>
</feature>
<dbReference type="STRING" id="1104324.P186_0744"/>
<dbReference type="GeneID" id="11595007"/>
<reference evidence="3 4" key="1">
    <citation type="journal article" date="2012" name="J. Bacteriol.">
        <title>Complete genome sequence of strain 1860, a crenarchaeon of the genus pyrobaculum able to grow with various electron acceptors.</title>
        <authorList>
            <person name="Mardanov A.V."/>
            <person name="Gumerov V.M."/>
            <person name="Slobodkina G.B."/>
            <person name="Beletsky A.V."/>
            <person name="Bonch-Osmolovskaya E.A."/>
            <person name="Ravin N.V."/>
            <person name="Skryabin K.G."/>
        </authorList>
    </citation>
    <scope>NUCLEOTIDE SEQUENCE [LARGE SCALE GENOMIC DNA]</scope>
    <source>
        <strain evidence="3 4">1860</strain>
    </source>
</reference>
<sequence length="439" mass="49026">MRFFLLTFLAFFLVAGYVQNMIDSAPPNSTVYIPSGHYRERLVINKPLTIIGIGMPVIDGAGVGDVVVINNTRVTIIGVAVWNSGTLPEDAGIKVYNSDVALVNVVVNMSYNGIYLIRSRAYLSNITVIGLGLVRATNETFQRLMHEGGYHVTGFEDRGHAVYVFNSSAVVEKSRLLYSKDGVYLEHSTDVTIKGNTVMYGRYGVHSMYSRRVRVIGNTFMHNLVGVLLMYSQNLDVENNFIAKNRGVYVSEGITLIECDNVDIRGNKIFYHIYGLNVRYTPWRGDTYFVVYNNTIGFNYYGAVFDIYSGGNFTGNIFLDNMVQLAASGGARRVKARFYGNFWSDYVGDGNQPYVYASPLSDVSDVYLSIRFYAFGPSYAVMRYMGVSLPTYAKVTFVDESPRRAQPLRESAVGISPIWLVAAVLLAAPYVAMSVWTRR</sequence>
<gene>
    <name evidence="3" type="ORF">P186_0744</name>
</gene>
<evidence type="ECO:0000256" key="1">
    <source>
        <dbReference type="SAM" id="Phobius"/>
    </source>
</evidence>
<dbReference type="HOGENOM" id="CLU_041882_0_1_2"/>
<dbReference type="OrthoDB" id="29186at2157"/>
<dbReference type="BioCyc" id="PSP1104324:GJSN-730-MONOMER"/>
<dbReference type="NCBIfam" id="TIGR03804">
    <property type="entry name" value="para_beta_helix"/>
    <property type="match status" value="1"/>
</dbReference>
<name>G7VIA0_9CREN</name>
<dbReference type="EMBL" id="CP003098">
    <property type="protein sequence ID" value="AET32192.1"/>
    <property type="molecule type" value="Genomic_DNA"/>
</dbReference>
<keyword evidence="1" id="KW-0812">Transmembrane</keyword>
<keyword evidence="1" id="KW-0472">Membrane</keyword>
<dbReference type="InterPro" id="IPR022441">
    <property type="entry name" value="Para_beta_helix_rpt-2"/>
</dbReference>
<dbReference type="InterPro" id="IPR011050">
    <property type="entry name" value="Pectin_lyase_fold/virulence"/>
</dbReference>
<keyword evidence="4" id="KW-1185">Reference proteome</keyword>
<dbReference type="RefSeq" id="WP_014288020.1">
    <property type="nucleotide sequence ID" value="NC_016645.1"/>
</dbReference>
<evidence type="ECO:0000313" key="4">
    <source>
        <dbReference type="Proteomes" id="UP000005867"/>
    </source>
</evidence>
<dbReference type="Proteomes" id="UP000005867">
    <property type="component" value="Chromosome"/>
</dbReference>
<dbReference type="AlphaFoldDB" id="G7VIA0"/>
<evidence type="ECO:0000313" key="3">
    <source>
        <dbReference type="EMBL" id="AET32192.1"/>
    </source>
</evidence>
<dbReference type="InterPro" id="IPR006626">
    <property type="entry name" value="PbH1"/>
</dbReference>
<accession>G7VIA0</accession>
<dbReference type="Pfam" id="PF05048">
    <property type="entry name" value="NosD"/>
    <property type="match status" value="1"/>
</dbReference>
<proteinExistence type="predicted"/>
<dbReference type="SUPFAM" id="SSF51126">
    <property type="entry name" value="Pectin lyase-like"/>
    <property type="match status" value="1"/>
</dbReference>
<feature type="transmembrane region" description="Helical" evidence="1">
    <location>
        <begin position="418"/>
        <end position="436"/>
    </location>
</feature>
<protein>
    <submittedName>
        <fullName evidence="3">NosD-like protein</fullName>
    </submittedName>
</protein>